<dbReference type="AlphaFoldDB" id="A0A1U7YN94"/>
<name>A0A1U7YN94_NICSY</name>
<sequence>MASGAAEMVFQCIFDASLSNFENMERKPYHRNCSCALHNLKGTGSRTCYGKSPLLSVSYM</sequence>
<proteinExistence type="predicted"/>
<organism evidence="1 2">
    <name type="scientific">Nicotiana sylvestris</name>
    <name type="common">Wood tobacco</name>
    <name type="synonym">South American tobacco</name>
    <dbReference type="NCBI Taxonomy" id="4096"/>
    <lineage>
        <taxon>Eukaryota</taxon>
        <taxon>Viridiplantae</taxon>
        <taxon>Streptophyta</taxon>
        <taxon>Embryophyta</taxon>
        <taxon>Tracheophyta</taxon>
        <taxon>Spermatophyta</taxon>
        <taxon>Magnoliopsida</taxon>
        <taxon>eudicotyledons</taxon>
        <taxon>Gunneridae</taxon>
        <taxon>Pentapetalae</taxon>
        <taxon>asterids</taxon>
        <taxon>lamiids</taxon>
        <taxon>Solanales</taxon>
        <taxon>Solanaceae</taxon>
        <taxon>Nicotianoideae</taxon>
        <taxon>Nicotianeae</taxon>
        <taxon>Nicotiana</taxon>
    </lineage>
</organism>
<keyword evidence="1" id="KW-1185">Reference proteome</keyword>
<reference evidence="1" key="1">
    <citation type="journal article" date="2013" name="Genome Biol.">
        <title>Reference genomes and transcriptomes of Nicotiana sylvestris and Nicotiana tomentosiformis.</title>
        <authorList>
            <person name="Sierro N."/>
            <person name="Battey J.N."/>
            <person name="Ouadi S."/>
            <person name="Bovet L."/>
            <person name="Goepfert S."/>
            <person name="Bakaher N."/>
            <person name="Peitsch M.C."/>
            <person name="Ivanov N.V."/>
        </authorList>
    </citation>
    <scope>NUCLEOTIDE SEQUENCE [LARGE SCALE GENOMIC DNA]</scope>
</reference>
<accession>A0A1U7YN94</accession>
<dbReference type="OrthoDB" id="1696465at2759"/>
<gene>
    <name evidence="2" type="primary">LOC104249783</name>
</gene>
<dbReference type="Proteomes" id="UP000189701">
    <property type="component" value="Unplaced"/>
</dbReference>
<dbReference type="RefSeq" id="XP_009804568.1">
    <property type="nucleotide sequence ID" value="XM_009806266.1"/>
</dbReference>
<evidence type="ECO:0000313" key="2">
    <source>
        <dbReference type="RefSeq" id="XP_009804568.1"/>
    </source>
</evidence>
<protein>
    <submittedName>
        <fullName evidence="2">Uncharacterized protein LOC104249783</fullName>
    </submittedName>
</protein>
<dbReference type="PANTHER" id="PTHR35121:SF4">
    <property type="entry name" value="SWIM-TYPE DOMAIN-CONTAINING PROTEIN"/>
    <property type="match status" value="1"/>
</dbReference>
<dbReference type="PANTHER" id="PTHR35121">
    <property type="entry name" value="HOMEODOMAIN PROTEIN 8, PUTATIVE-RELATED"/>
    <property type="match status" value="1"/>
</dbReference>
<reference evidence="2" key="2">
    <citation type="submission" date="2025-08" db="UniProtKB">
        <authorList>
            <consortium name="RefSeq"/>
        </authorList>
    </citation>
    <scope>IDENTIFICATION</scope>
    <source>
        <tissue evidence="2">Leaf</tissue>
    </source>
</reference>
<evidence type="ECO:0000313" key="1">
    <source>
        <dbReference type="Proteomes" id="UP000189701"/>
    </source>
</evidence>